<dbReference type="GO" id="GO:0005886">
    <property type="term" value="C:plasma membrane"/>
    <property type="evidence" value="ECO:0007669"/>
    <property type="project" value="UniProtKB-SubCell"/>
</dbReference>
<dbReference type="EMBL" id="BNJQ01000035">
    <property type="protein sequence ID" value="GHP11515.1"/>
    <property type="molecule type" value="Genomic_DNA"/>
</dbReference>
<evidence type="ECO:0000256" key="4">
    <source>
        <dbReference type="ARBA" id="ARBA00022679"/>
    </source>
</evidence>
<evidence type="ECO:0000256" key="5">
    <source>
        <dbReference type="ARBA" id="ARBA00023136"/>
    </source>
</evidence>
<dbReference type="InterPro" id="IPR026461">
    <property type="entry name" value="Trfase_2_rSAM/seldom_assoc"/>
</dbReference>
<dbReference type="PANTHER" id="PTHR43646:SF2">
    <property type="entry name" value="GLYCOSYLTRANSFERASE 2-LIKE DOMAIN-CONTAINING PROTEIN"/>
    <property type="match status" value="1"/>
</dbReference>
<accession>A0A830HY48</accession>
<dbReference type="InterPro" id="IPR001173">
    <property type="entry name" value="Glyco_trans_2-like"/>
</dbReference>
<keyword evidence="4" id="KW-0808">Transferase</keyword>
<comment type="caution">
    <text evidence="7">The sequence shown here is derived from an EMBL/GenBank/DDBJ whole genome shotgun (WGS) entry which is preliminary data.</text>
</comment>
<evidence type="ECO:0000256" key="2">
    <source>
        <dbReference type="ARBA" id="ARBA00022475"/>
    </source>
</evidence>
<feature type="domain" description="Glycosyltransferase 2-like" evidence="6">
    <location>
        <begin position="37"/>
        <end position="191"/>
    </location>
</feature>
<dbReference type="OrthoDB" id="191769at2759"/>
<dbReference type="Pfam" id="PF00535">
    <property type="entry name" value="Glycos_transf_2"/>
    <property type="match status" value="1"/>
</dbReference>
<comment type="subcellular location">
    <subcellularLocation>
        <location evidence="1">Cell membrane</location>
    </subcellularLocation>
</comment>
<keyword evidence="2" id="KW-1003">Cell membrane</keyword>
<dbReference type="Gene3D" id="3.90.550.10">
    <property type="entry name" value="Spore Coat Polysaccharide Biosynthesis Protein SpsA, Chain A"/>
    <property type="match status" value="1"/>
</dbReference>
<keyword evidence="5" id="KW-0472">Membrane</keyword>
<protein>
    <recommendedName>
        <fullName evidence="6">Glycosyltransferase 2-like domain-containing protein</fullName>
    </recommendedName>
</protein>
<keyword evidence="3" id="KW-0328">Glycosyltransferase</keyword>
<organism evidence="7 8">
    <name type="scientific">Pycnococcus provasolii</name>
    <dbReference type="NCBI Taxonomy" id="41880"/>
    <lineage>
        <taxon>Eukaryota</taxon>
        <taxon>Viridiplantae</taxon>
        <taxon>Chlorophyta</taxon>
        <taxon>Pseudoscourfieldiophyceae</taxon>
        <taxon>Pseudoscourfieldiales</taxon>
        <taxon>Pycnococcaceae</taxon>
        <taxon>Pycnococcus</taxon>
    </lineage>
</organism>
<dbReference type="SUPFAM" id="SSF53448">
    <property type="entry name" value="Nucleotide-diphospho-sugar transferases"/>
    <property type="match status" value="1"/>
</dbReference>
<dbReference type="PANTHER" id="PTHR43646">
    <property type="entry name" value="GLYCOSYLTRANSFERASE"/>
    <property type="match status" value="1"/>
</dbReference>
<keyword evidence="8" id="KW-1185">Reference proteome</keyword>
<dbReference type="AlphaFoldDB" id="A0A830HY48"/>
<dbReference type="GO" id="GO:0016757">
    <property type="term" value="F:glycosyltransferase activity"/>
    <property type="evidence" value="ECO:0007669"/>
    <property type="project" value="UniProtKB-KW"/>
</dbReference>
<gene>
    <name evidence="7" type="ORF">PPROV_001024300</name>
</gene>
<dbReference type="InterPro" id="IPR029044">
    <property type="entry name" value="Nucleotide-diphossugar_trans"/>
</dbReference>
<evidence type="ECO:0000313" key="7">
    <source>
        <dbReference type="EMBL" id="GHP11515.1"/>
    </source>
</evidence>
<name>A0A830HY48_9CHLO</name>
<sequence length="297" mass="32601">MFKKRTTPGSLGLGESLAGLGLGGDDQKVNADAQKVSVVIPALNEEKSIASTIAALKACSPPVHEILVVVAQGNSDKTAQIARKAGAHRVITRSPRGRSSQQNLGANAAKGDIVCFVHADTRVPPQLVQETRRQLAKPDVALGAFRPVIVDDTRQTNNDKVMKFSSWHNANKTWIYPFLLKPYDACRGLRVVFGDQSIFVRREDFKQVGGYDEKLAIMEDADLCLRMHKSGAKTGRRRRIVQSHLPARTSGRRIVELGGEIKATYAHACIGFGWALGLSPARIRRMYESIYMGDDPR</sequence>
<evidence type="ECO:0000256" key="1">
    <source>
        <dbReference type="ARBA" id="ARBA00004236"/>
    </source>
</evidence>
<evidence type="ECO:0000313" key="8">
    <source>
        <dbReference type="Proteomes" id="UP000660262"/>
    </source>
</evidence>
<evidence type="ECO:0000259" key="6">
    <source>
        <dbReference type="Pfam" id="PF00535"/>
    </source>
</evidence>
<dbReference type="Proteomes" id="UP000660262">
    <property type="component" value="Unassembled WGS sequence"/>
</dbReference>
<reference evidence="7" key="1">
    <citation type="submission" date="2020-10" db="EMBL/GenBank/DDBJ databases">
        <title>Unveiling of a novel bifunctional photoreceptor, Dualchrome1, isolated from a cosmopolitan green alga.</title>
        <authorList>
            <person name="Suzuki S."/>
            <person name="Kawachi M."/>
        </authorList>
    </citation>
    <scope>NUCLEOTIDE SEQUENCE</scope>
    <source>
        <strain evidence="7">NIES 2893</strain>
    </source>
</reference>
<proteinExistence type="predicted"/>
<evidence type="ECO:0000256" key="3">
    <source>
        <dbReference type="ARBA" id="ARBA00022676"/>
    </source>
</evidence>
<dbReference type="CDD" id="cd02522">
    <property type="entry name" value="GT_2_like_a"/>
    <property type="match status" value="1"/>
</dbReference>